<organism evidence="7 8">
    <name type="scientific">Nepenthes gracilis</name>
    <name type="common">Slender pitcher plant</name>
    <dbReference type="NCBI Taxonomy" id="150966"/>
    <lineage>
        <taxon>Eukaryota</taxon>
        <taxon>Viridiplantae</taxon>
        <taxon>Streptophyta</taxon>
        <taxon>Embryophyta</taxon>
        <taxon>Tracheophyta</taxon>
        <taxon>Spermatophyta</taxon>
        <taxon>Magnoliopsida</taxon>
        <taxon>eudicotyledons</taxon>
        <taxon>Gunneridae</taxon>
        <taxon>Pentapetalae</taxon>
        <taxon>Caryophyllales</taxon>
        <taxon>Nepenthaceae</taxon>
        <taxon>Nepenthes</taxon>
    </lineage>
</organism>
<reference evidence="7" key="1">
    <citation type="submission" date="2023-05" db="EMBL/GenBank/DDBJ databases">
        <title>Nepenthes gracilis genome sequencing.</title>
        <authorList>
            <person name="Fukushima K."/>
        </authorList>
    </citation>
    <scope>NUCLEOTIDE SEQUENCE</scope>
    <source>
        <strain evidence="7">SING2019-196</strain>
    </source>
</reference>
<evidence type="ECO:0000256" key="3">
    <source>
        <dbReference type="ARBA" id="ARBA00023002"/>
    </source>
</evidence>
<dbReference type="Proteomes" id="UP001279734">
    <property type="component" value="Unassembled WGS sequence"/>
</dbReference>
<dbReference type="EMBL" id="BSYO01000008">
    <property type="protein sequence ID" value="GMH08568.1"/>
    <property type="molecule type" value="Genomic_DNA"/>
</dbReference>
<evidence type="ECO:0000256" key="2">
    <source>
        <dbReference type="ARBA" id="ARBA00022723"/>
    </source>
</evidence>
<dbReference type="FunFam" id="2.60.120.330:FF:000005">
    <property type="entry name" value="1-aminocyclopropane-1-carboxylate oxidase homolog 1"/>
    <property type="match status" value="1"/>
</dbReference>
<sequence>MAAATIEAQKHDRRSELKAFDETKAGVKGLVDAGITKVPRIFINRHNQSADINSAADAANGPRSSVPVIDLRGVGEEAALRRKVVAEVGRACEEWGFFQVINHGIPLSLLSEMINGVRRFHEQDLQVKKQYYSRDVPPTKFKYMSNFDLYEGLVTNWRDTIAVVTAPRRLDPHELPEVCREIIIEYTNQVRNLGIILFELLSDALGLAPNHLGDMKCAEGVFFSGHYYPACPEPEVAIGTSSHADADFLTVLLQDHVGGLQVLHADQWVDVPPVQGALVINLGDLMQLITNDKFKSVNHRVLAKNVGPRISVVCFFRVHARGEHADMAYGPMKELLSAENPAIYRETSTNEYLAYYFSKGLDGTSALPHFKLKA</sequence>
<gene>
    <name evidence="7" type="ORF">Nepgr_010408</name>
</gene>
<name>A0AAD3SC92_NEPGR</name>
<dbReference type="PANTHER" id="PTHR10209:SF884">
    <property type="entry name" value="1-AMINOCYCLOPROPANE-1-CARBOXYLATE OXIDASE HOMOLOG 1-LIKE"/>
    <property type="match status" value="1"/>
</dbReference>
<evidence type="ECO:0000313" key="8">
    <source>
        <dbReference type="Proteomes" id="UP001279734"/>
    </source>
</evidence>
<dbReference type="GO" id="GO:0046872">
    <property type="term" value="F:metal ion binding"/>
    <property type="evidence" value="ECO:0007669"/>
    <property type="project" value="UniProtKB-KW"/>
</dbReference>
<dbReference type="PROSITE" id="PS51471">
    <property type="entry name" value="FE2OG_OXY"/>
    <property type="match status" value="1"/>
</dbReference>
<evidence type="ECO:0000256" key="4">
    <source>
        <dbReference type="ARBA" id="ARBA00023004"/>
    </source>
</evidence>
<dbReference type="PANTHER" id="PTHR10209">
    <property type="entry name" value="OXIDOREDUCTASE, 2OG-FE II OXYGENASE FAMILY PROTEIN"/>
    <property type="match status" value="1"/>
</dbReference>
<keyword evidence="4 5" id="KW-0408">Iron</keyword>
<dbReference type="InterPro" id="IPR044861">
    <property type="entry name" value="IPNS-like_FE2OG_OXY"/>
</dbReference>
<evidence type="ECO:0000313" key="7">
    <source>
        <dbReference type="EMBL" id="GMH08568.1"/>
    </source>
</evidence>
<keyword evidence="3 5" id="KW-0560">Oxidoreductase</keyword>
<keyword evidence="8" id="KW-1185">Reference proteome</keyword>
<comment type="caution">
    <text evidence="7">The sequence shown here is derived from an EMBL/GenBank/DDBJ whole genome shotgun (WGS) entry which is preliminary data.</text>
</comment>
<comment type="similarity">
    <text evidence="1 5">Belongs to the iron/ascorbate-dependent oxidoreductase family.</text>
</comment>
<dbReference type="SUPFAM" id="SSF51197">
    <property type="entry name" value="Clavaminate synthase-like"/>
    <property type="match status" value="1"/>
</dbReference>
<keyword evidence="2 5" id="KW-0479">Metal-binding</keyword>
<dbReference type="Gene3D" id="2.60.120.330">
    <property type="entry name" value="B-lactam Antibiotic, Isopenicillin N Synthase, Chain"/>
    <property type="match status" value="1"/>
</dbReference>
<evidence type="ECO:0000256" key="1">
    <source>
        <dbReference type="ARBA" id="ARBA00008056"/>
    </source>
</evidence>
<accession>A0AAD3SC92</accession>
<dbReference type="AlphaFoldDB" id="A0AAD3SC92"/>
<proteinExistence type="inferred from homology"/>
<feature type="domain" description="Fe2OG dioxygenase" evidence="6">
    <location>
        <begin position="217"/>
        <end position="320"/>
    </location>
</feature>
<evidence type="ECO:0000256" key="5">
    <source>
        <dbReference type="RuleBase" id="RU003682"/>
    </source>
</evidence>
<evidence type="ECO:0000259" key="6">
    <source>
        <dbReference type="PROSITE" id="PS51471"/>
    </source>
</evidence>
<protein>
    <recommendedName>
        <fullName evidence="6">Fe2OG dioxygenase domain-containing protein</fullName>
    </recommendedName>
</protein>
<dbReference type="GO" id="GO:0051213">
    <property type="term" value="F:dioxygenase activity"/>
    <property type="evidence" value="ECO:0007669"/>
    <property type="project" value="UniProtKB-ARBA"/>
</dbReference>
<dbReference type="InterPro" id="IPR026992">
    <property type="entry name" value="DIOX_N"/>
</dbReference>
<dbReference type="InterPro" id="IPR005123">
    <property type="entry name" value="Oxoglu/Fe-dep_dioxygenase_dom"/>
</dbReference>
<dbReference type="Pfam" id="PF14226">
    <property type="entry name" value="DIOX_N"/>
    <property type="match status" value="1"/>
</dbReference>
<dbReference type="Pfam" id="PF03171">
    <property type="entry name" value="2OG-FeII_Oxy"/>
    <property type="match status" value="1"/>
</dbReference>
<dbReference type="InterPro" id="IPR027443">
    <property type="entry name" value="IPNS-like_sf"/>
</dbReference>